<feature type="transmembrane region" description="Helical" evidence="1">
    <location>
        <begin position="171"/>
        <end position="190"/>
    </location>
</feature>
<organism evidence="2">
    <name type="scientific">viral metagenome</name>
    <dbReference type="NCBI Taxonomy" id="1070528"/>
    <lineage>
        <taxon>unclassified sequences</taxon>
        <taxon>metagenomes</taxon>
        <taxon>organismal metagenomes</taxon>
    </lineage>
</organism>
<feature type="transmembrane region" description="Helical" evidence="1">
    <location>
        <begin position="103"/>
        <end position="122"/>
    </location>
</feature>
<keyword evidence="1" id="KW-1133">Transmembrane helix</keyword>
<feature type="transmembrane region" description="Helical" evidence="1">
    <location>
        <begin position="39"/>
        <end position="59"/>
    </location>
</feature>
<dbReference type="AlphaFoldDB" id="A0A6C0HHA1"/>
<feature type="transmembrane region" description="Helical" evidence="1">
    <location>
        <begin position="71"/>
        <end position="91"/>
    </location>
</feature>
<name>A0A6C0HHA1_9ZZZZ</name>
<dbReference type="EMBL" id="MN739956">
    <property type="protein sequence ID" value="QHT79859.1"/>
    <property type="molecule type" value="Genomic_DNA"/>
</dbReference>
<accession>A0A6C0HHA1</accession>
<keyword evidence="1" id="KW-0472">Membrane</keyword>
<keyword evidence="1" id="KW-0812">Transmembrane</keyword>
<evidence type="ECO:0000256" key="1">
    <source>
        <dbReference type="SAM" id="Phobius"/>
    </source>
</evidence>
<protein>
    <submittedName>
        <fullName evidence="2">Uncharacterized protein</fullName>
    </submittedName>
</protein>
<evidence type="ECO:0000313" key="2">
    <source>
        <dbReference type="EMBL" id="QHT79859.1"/>
    </source>
</evidence>
<reference evidence="2" key="1">
    <citation type="journal article" date="2020" name="Nature">
        <title>Giant virus diversity and host interactions through global metagenomics.</title>
        <authorList>
            <person name="Schulz F."/>
            <person name="Roux S."/>
            <person name="Paez-Espino D."/>
            <person name="Jungbluth S."/>
            <person name="Walsh D.A."/>
            <person name="Denef V.J."/>
            <person name="McMahon K.D."/>
            <person name="Konstantinidis K.T."/>
            <person name="Eloe-Fadrosh E.A."/>
            <person name="Kyrpides N.C."/>
            <person name="Woyke T."/>
        </authorList>
    </citation>
    <scope>NUCLEOTIDE SEQUENCE</scope>
    <source>
        <strain evidence="2">GVMAG-M-3300023184-105</strain>
    </source>
</reference>
<sequence length="199" mass="23553">MDHINIVVYKQHQDPNILIPQHISRRAFVSATFFLQNCILAYALEYRVLCILMGSVYIATLLHWNEVKYHGILRTVDTMLANIAVLYLTFIDSYYFCPIYQQYWFYVFGSAIGGFAVNQYLLHMQITRYSNQVKYIANQYETWPLTLLNYTNPNTYNRELAYLRNTHMHMFFIHILPSISAAIFAILSHYQCNWTCESE</sequence>
<proteinExistence type="predicted"/>